<evidence type="ECO:0000256" key="5">
    <source>
        <dbReference type="ARBA" id="ARBA00022933"/>
    </source>
</evidence>
<dbReference type="GO" id="GO:0016491">
    <property type="term" value="F:oxidoreductase activity"/>
    <property type="evidence" value="ECO:0007669"/>
    <property type="project" value="TreeGrafter"/>
</dbReference>
<proteinExistence type="evidence at transcript level"/>
<protein>
    <recommendedName>
        <fullName evidence="6">Selenoprotein F</fullName>
    </recommendedName>
</protein>
<dbReference type="InterPro" id="IPR039992">
    <property type="entry name" value="Sep15_SelM"/>
</dbReference>
<name>W8C424_CERCA</name>
<evidence type="ECO:0000256" key="4">
    <source>
        <dbReference type="ARBA" id="ARBA00022824"/>
    </source>
</evidence>
<evidence type="ECO:0000313" key="9">
    <source>
        <dbReference type="EMBL" id="JAC04034.1"/>
    </source>
</evidence>
<evidence type="ECO:0000256" key="2">
    <source>
        <dbReference type="ARBA" id="ARBA00005742"/>
    </source>
</evidence>
<evidence type="ECO:0000256" key="1">
    <source>
        <dbReference type="ARBA" id="ARBA00004319"/>
    </source>
</evidence>
<dbReference type="InterPro" id="IPR036249">
    <property type="entry name" value="Thioredoxin-like_sf"/>
</dbReference>
<dbReference type="GO" id="GO:0005788">
    <property type="term" value="C:endoplasmic reticulum lumen"/>
    <property type="evidence" value="ECO:0007669"/>
    <property type="project" value="UniProtKB-SubCell"/>
</dbReference>
<dbReference type="Pfam" id="PF08806">
    <property type="entry name" value="Sep15_SelM"/>
    <property type="match status" value="1"/>
</dbReference>
<feature type="domain" description="Selenoprotein F/M" evidence="8">
    <location>
        <begin position="85"/>
        <end position="159"/>
    </location>
</feature>
<dbReference type="Gene3D" id="3.40.30.50">
    <property type="entry name" value="Sep15/SelM thioredoxin-like domain, active-site redox motif"/>
    <property type="match status" value="1"/>
</dbReference>
<dbReference type="EMBL" id="GAMC01002522">
    <property type="protein sequence ID" value="JAC04034.1"/>
    <property type="molecule type" value="mRNA"/>
</dbReference>
<dbReference type="OrthoDB" id="1910009at2759"/>
<dbReference type="InterPro" id="IPR014912">
    <property type="entry name" value="Sep15_SelM_dom"/>
</dbReference>
<keyword evidence="3 7" id="KW-0732">Signal</keyword>
<evidence type="ECO:0000259" key="8">
    <source>
        <dbReference type="Pfam" id="PF08806"/>
    </source>
</evidence>
<accession>W8C424</accession>
<reference evidence="9" key="2">
    <citation type="journal article" date="2014" name="BMC Genomics">
        <title>A genomic perspective to assessing quality of mass-reared SIT flies used in Mediterranean fruit fly (Ceratitis capitata) eradication in California.</title>
        <authorList>
            <person name="Calla B."/>
            <person name="Hall B."/>
            <person name="Hou S."/>
            <person name="Geib S.M."/>
        </authorList>
    </citation>
    <scope>NUCLEOTIDE SEQUENCE</scope>
</reference>
<dbReference type="GeneID" id="101460554"/>
<dbReference type="InterPro" id="IPR038219">
    <property type="entry name" value="Sep15/SelM_sf"/>
</dbReference>
<dbReference type="PANTHER" id="PTHR13077:SF6">
    <property type="entry name" value="SELENOPROTEIN F"/>
    <property type="match status" value="1"/>
</dbReference>
<keyword evidence="5" id="KW-0712">Selenocysteine</keyword>
<dbReference type="FunFam" id="3.40.30.50:FF:000001">
    <property type="entry name" value="15 kDa selenoprotein"/>
    <property type="match status" value="1"/>
</dbReference>
<dbReference type="PANTHER" id="PTHR13077">
    <property type="entry name" value="SELENOPROTEIN F"/>
    <property type="match status" value="1"/>
</dbReference>
<feature type="signal peptide" evidence="7">
    <location>
        <begin position="1"/>
        <end position="30"/>
    </location>
</feature>
<keyword evidence="4" id="KW-0256">Endoplasmic reticulum</keyword>
<comment type="similarity">
    <text evidence="2">Belongs to the selenoprotein M/F family.</text>
</comment>
<evidence type="ECO:0000256" key="6">
    <source>
        <dbReference type="ARBA" id="ARBA00040775"/>
    </source>
</evidence>
<sequence>MFVVHLLLKDTNMLKYFLLLIALCACTTYAEFTTQDCRELGFIKAQLMCSSCEKLDDFGLEAIKTHCKECCTPDKQPAVQRRWPKAILEVCTCKFRAYPQIEAFIKSGRPAKYSNLQIKYMRGLDPVVKLLDSSGNVQETLSITKWNTDTVDEFFETHLEKPAGKNSGKSAYSVVEEEDNDYLETNRI</sequence>
<reference evidence="9" key="1">
    <citation type="submission" date="2013-07" db="EMBL/GenBank/DDBJ databases">
        <authorList>
            <person name="Geib S."/>
        </authorList>
    </citation>
    <scope>NUCLEOTIDE SEQUENCE</scope>
</reference>
<evidence type="ECO:0000256" key="3">
    <source>
        <dbReference type="ARBA" id="ARBA00022729"/>
    </source>
</evidence>
<feature type="chain" id="PRO_5004906782" description="Selenoprotein F" evidence="7">
    <location>
        <begin position="31"/>
        <end position="188"/>
    </location>
</feature>
<dbReference type="GO" id="GO:0051084">
    <property type="term" value="P:'de novo' post-translational protein folding"/>
    <property type="evidence" value="ECO:0007669"/>
    <property type="project" value="UniProtKB-ARBA"/>
</dbReference>
<dbReference type="AlphaFoldDB" id="W8C424"/>
<comment type="subcellular location">
    <subcellularLocation>
        <location evidence="1">Endoplasmic reticulum lumen</location>
    </subcellularLocation>
</comment>
<evidence type="ECO:0000256" key="7">
    <source>
        <dbReference type="SAM" id="SignalP"/>
    </source>
</evidence>
<dbReference type="KEGG" id="ccat:101460554"/>
<gene>
    <name evidence="9" type="primary">SEP15</name>
</gene>
<dbReference type="SUPFAM" id="SSF52833">
    <property type="entry name" value="Thioredoxin-like"/>
    <property type="match status" value="1"/>
</dbReference>
<organism evidence="9">
    <name type="scientific">Ceratitis capitata</name>
    <name type="common">Mediterranean fruit fly</name>
    <name type="synonym">Tephritis capitata</name>
    <dbReference type="NCBI Taxonomy" id="7213"/>
    <lineage>
        <taxon>Eukaryota</taxon>
        <taxon>Metazoa</taxon>
        <taxon>Ecdysozoa</taxon>
        <taxon>Arthropoda</taxon>
        <taxon>Hexapoda</taxon>
        <taxon>Insecta</taxon>
        <taxon>Pterygota</taxon>
        <taxon>Neoptera</taxon>
        <taxon>Endopterygota</taxon>
        <taxon>Diptera</taxon>
        <taxon>Brachycera</taxon>
        <taxon>Muscomorpha</taxon>
        <taxon>Tephritoidea</taxon>
        <taxon>Tephritidae</taxon>
        <taxon>Ceratitis</taxon>
        <taxon>Ceratitis</taxon>
    </lineage>
</organism>